<feature type="region of interest" description="Disordered" evidence="2">
    <location>
        <begin position="83"/>
        <end position="110"/>
    </location>
</feature>
<accession>A0A2N9ESF0</accession>
<feature type="region of interest" description="Disordered" evidence="2">
    <location>
        <begin position="442"/>
        <end position="482"/>
    </location>
</feature>
<dbReference type="EMBL" id="OIVN01000281">
    <property type="protein sequence ID" value="SPC77611.1"/>
    <property type="molecule type" value="Genomic_DNA"/>
</dbReference>
<proteinExistence type="predicted"/>
<feature type="coiled-coil region" evidence="1">
    <location>
        <begin position="563"/>
        <end position="639"/>
    </location>
</feature>
<sequence length="764" mass="83947">MPLSVGNPSGLMQSNILYCFSLLCVYLGTDGGWLFMSFGLPRGLPEVVRSWDTWGVSGPSSGKQWLARARCWATLRGLHPLDSRKTPVLGEKGRGSDEREEGLLRGRRPSSSTWEKLANIPFSCPPIPWSFCPDGLRNIKSRGVGDSSESSSSGGGHSLTPMSGSEDPGSQGRSSETAESSSSDSVSQEPRVPVSVRNLNKPFIAEGVPSKLVDKDVVRIRGRYQIPENIVLRLPDDGEWACSSNGEDIALYEDSLTGGLRLPFRPFEREVLHRLGISPSQLNPNGWRIHDRPSGSCGRWPVKGRGRRSLFWSSQIPIGAGSRSSSSCVVVIFEFTPGEEAGKLYGLRRSWGIPHANAFHRPSLSRRLEQRLSLVTDFQKGRAVELFDLVSPITLAQWSLGPEPSAEVLKAIQAYNRSMTTRAERKRLREAAQKVDDLPDASALFSKRAKSEKKVPMEKGTSSKKGGRQEKPLPAAKGRAAEKVHVYHEIPSSPVRALKGKEVSADEIQPTIYSSSSRAMDKVKEMYEQVDLEVYDHVEDLDLLRLSIQDSLKDKCFVLGNRVRMSARESAKLKADLEKANAQSSANQEAMETLNAERGVLKSQMKKLETDLKAKDGRLSALEKERDELVRKTVGLQQQVLNARETAVNEFKASEEFEDDTRRYYVAGFEHFRKRVALAFGDAHDWTTVKIIDDEETTVAEGDSEEEEEGDDVQSKEQVAIPPDVPSALPSSDQSGGLASGSAGEPAASLDEGATVPSTDKEAP</sequence>
<feature type="compositionally biased region" description="Basic and acidic residues" evidence="2">
    <location>
        <begin position="83"/>
        <end position="104"/>
    </location>
</feature>
<gene>
    <name evidence="4" type="ORF">FSB_LOCUS5493</name>
</gene>
<dbReference type="AlphaFoldDB" id="A0A2N9ESF0"/>
<evidence type="ECO:0000313" key="4">
    <source>
        <dbReference type="EMBL" id="SPC77611.1"/>
    </source>
</evidence>
<evidence type="ECO:0000256" key="2">
    <source>
        <dbReference type="SAM" id="MobiDB-lite"/>
    </source>
</evidence>
<feature type="region of interest" description="Disordered" evidence="2">
    <location>
        <begin position="695"/>
        <end position="764"/>
    </location>
</feature>
<dbReference type="InterPro" id="IPR007321">
    <property type="entry name" value="Transposase_28"/>
</dbReference>
<feature type="compositionally biased region" description="Low complexity" evidence="2">
    <location>
        <begin position="141"/>
        <end position="152"/>
    </location>
</feature>
<name>A0A2N9ESF0_FAGSY</name>
<feature type="compositionally biased region" description="Acidic residues" evidence="2">
    <location>
        <begin position="695"/>
        <end position="712"/>
    </location>
</feature>
<evidence type="ECO:0000256" key="1">
    <source>
        <dbReference type="SAM" id="Coils"/>
    </source>
</evidence>
<evidence type="ECO:0000259" key="3">
    <source>
        <dbReference type="Pfam" id="PF04195"/>
    </source>
</evidence>
<feature type="compositionally biased region" description="Low complexity" evidence="2">
    <location>
        <begin position="170"/>
        <end position="187"/>
    </location>
</feature>
<feature type="domain" description="Transposase (putative) gypsy type" evidence="3">
    <location>
        <begin position="252"/>
        <end position="289"/>
    </location>
</feature>
<reference evidence="4" key="1">
    <citation type="submission" date="2018-02" db="EMBL/GenBank/DDBJ databases">
        <authorList>
            <person name="Cohen D.B."/>
            <person name="Kent A.D."/>
        </authorList>
    </citation>
    <scope>NUCLEOTIDE SEQUENCE</scope>
</reference>
<protein>
    <recommendedName>
        <fullName evidence="3">Transposase (putative) gypsy type domain-containing protein</fullName>
    </recommendedName>
</protein>
<feature type="region of interest" description="Disordered" evidence="2">
    <location>
        <begin position="141"/>
        <end position="194"/>
    </location>
</feature>
<organism evidence="4">
    <name type="scientific">Fagus sylvatica</name>
    <name type="common">Beechnut</name>
    <dbReference type="NCBI Taxonomy" id="28930"/>
    <lineage>
        <taxon>Eukaryota</taxon>
        <taxon>Viridiplantae</taxon>
        <taxon>Streptophyta</taxon>
        <taxon>Embryophyta</taxon>
        <taxon>Tracheophyta</taxon>
        <taxon>Spermatophyta</taxon>
        <taxon>Magnoliopsida</taxon>
        <taxon>eudicotyledons</taxon>
        <taxon>Gunneridae</taxon>
        <taxon>Pentapetalae</taxon>
        <taxon>rosids</taxon>
        <taxon>fabids</taxon>
        <taxon>Fagales</taxon>
        <taxon>Fagaceae</taxon>
        <taxon>Fagus</taxon>
    </lineage>
</organism>
<keyword evidence="1" id="KW-0175">Coiled coil</keyword>
<dbReference type="Pfam" id="PF04195">
    <property type="entry name" value="Transposase_28"/>
    <property type="match status" value="1"/>
</dbReference>